<dbReference type="AlphaFoldDB" id="A0AAN8U0U8"/>
<sequence length="272" mass="30647">MQDCEIVIHRVEFSVQSLTMLSILKRLRCITLAITGTLIAYKGDLGDSYCLAVKLAGKPCPSYKRVDEGFKVAYAELAKKHPSFGFADKIPNYVWRKICVRDSFVKAGYEYDDETFENIFSRIYATFGSAVPYRIFPDAIPFLRWLRQRDVTVGLVSNAEYRYRDMILPALGLNQGSEWDFGVFSGLEGVEKPDPRIFEIALKKAGNVAPEAALHIGDSLRNDYLAVRGVGMQALLLDRFKTTDAVDWRKSGAIVLPDLIATKEWLTSEVLK</sequence>
<dbReference type="InterPro" id="IPR044924">
    <property type="entry name" value="HAD-SF_hydro_IA_REG-2-like_cap"/>
</dbReference>
<dbReference type="NCBIfam" id="TIGR01549">
    <property type="entry name" value="HAD-SF-IA-v1"/>
    <property type="match status" value="1"/>
</dbReference>
<evidence type="ECO:0008006" key="3">
    <source>
        <dbReference type="Google" id="ProtNLM"/>
    </source>
</evidence>
<dbReference type="Gene3D" id="3.40.50.1000">
    <property type="entry name" value="HAD superfamily/HAD-like"/>
    <property type="match status" value="1"/>
</dbReference>
<dbReference type="InterPro" id="IPR011949">
    <property type="entry name" value="HAD-SF_hydro_IA_REG-2-like"/>
</dbReference>
<reference evidence="1 2" key="1">
    <citation type="submission" date="2024-02" db="EMBL/GenBank/DDBJ databases">
        <title>de novo genome assembly of Solanum bulbocastanum strain 11H21.</title>
        <authorList>
            <person name="Hosaka A.J."/>
        </authorList>
    </citation>
    <scope>NUCLEOTIDE SEQUENCE [LARGE SCALE GENOMIC DNA]</scope>
    <source>
        <tissue evidence="1">Young leaves</tissue>
    </source>
</reference>
<dbReference type="PANTHER" id="PTHR47105:SF4">
    <property type="entry name" value="HALOACID DEHALOGENASE-LIKE HYDROLASE DOMAIN-CONTAINING PROTEIN 3"/>
    <property type="match status" value="1"/>
</dbReference>
<dbReference type="CDD" id="cd16415">
    <property type="entry name" value="HAD_dREG-2_like"/>
    <property type="match status" value="1"/>
</dbReference>
<gene>
    <name evidence="1" type="ORF">RDI58_005512</name>
</gene>
<dbReference type="InterPro" id="IPR036412">
    <property type="entry name" value="HAD-like_sf"/>
</dbReference>
<evidence type="ECO:0000313" key="1">
    <source>
        <dbReference type="EMBL" id="KAK6797810.1"/>
    </source>
</evidence>
<comment type="caution">
    <text evidence="1">The sequence shown here is derived from an EMBL/GenBank/DDBJ whole genome shotgun (WGS) entry which is preliminary data.</text>
</comment>
<accession>A0AAN8U0U8</accession>
<dbReference type="SUPFAM" id="SSF56784">
    <property type="entry name" value="HAD-like"/>
    <property type="match status" value="1"/>
</dbReference>
<dbReference type="PANTHER" id="PTHR47105">
    <property type="entry name" value="OS02G0173600 PROTEIN"/>
    <property type="match status" value="1"/>
</dbReference>
<dbReference type="Proteomes" id="UP001371456">
    <property type="component" value="Unassembled WGS sequence"/>
</dbReference>
<dbReference type="NCBIfam" id="TIGR02252">
    <property type="entry name" value="DREG-2"/>
    <property type="match status" value="1"/>
</dbReference>
<proteinExistence type="predicted"/>
<dbReference type="InterPro" id="IPR006439">
    <property type="entry name" value="HAD-SF_hydro_IA"/>
</dbReference>
<dbReference type="InterPro" id="IPR023214">
    <property type="entry name" value="HAD_sf"/>
</dbReference>
<protein>
    <recommendedName>
        <fullName evidence="3">Haloacid dehalogenase-like hydrolase domain-containing protein 3</fullName>
    </recommendedName>
</protein>
<dbReference type="EMBL" id="JBANQN010000002">
    <property type="protein sequence ID" value="KAK6797810.1"/>
    <property type="molecule type" value="Genomic_DNA"/>
</dbReference>
<organism evidence="1 2">
    <name type="scientific">Solanum bulbocastanum</name>
    <name type="common">Wild potato</name>
    <dbReference type="NCBI Taxonomy" id="147425"/>
    <lineage>
        <taxon>Eukaryota</taxon>
        <taxon>Viridiplantae</taxon>
        <taxon>Streptophyta</taxon>
        <taxon>Embryophyta</taxon>
        <taxon>Tracheophyta</taxon>
        <taxon>Spermatophyta</taxon>
        <taxon>Magnoliopsida</taxon>
        <taxon>eudicotyledons</taxon>
        <taxon>Gunneridae</taxon>
        <taxon>Pentapetalae</taxon>
        <taxon>asterids</taxon>
        <taxon>lamiids</taxon>
        <taxon>Solanales</taxon>
        <taxon>Solanaceae</taxon>
        <taxon>Solanoideae</taxon>
        <taxon>Solaneae</taxon>
        <taxon>Solanum</taxon>
    </lineage>
</organism>
<dbReference type="Gene3D" id="1.10.150.720">
    <property type="entry name" value="Haloacid dehalogenase-like hydrolase"/>
    <property type="match status" value="1"/>
</dbReference>
<dbReference type="Pfam" id="PF00702">
    <property type="entry name" value="Hydrolase"/>
    <property type="match status" value="1"/>
</dbReference>
<name>A0AAN8U0U8_SOLBU</name>
<evidence type="ECO:0000313" key="2">
    <source>
        <dbReference type="Proteomes" id="UP001371456"/>
    </source>
</evidence>
<keyword evidence="2" id="KW-1185">Reference proteome</keyword>